<sequence length="55" mass="6112">MLDKSKATFQIIFSLTAVRLVLPLLTKNQDLLKVAMASVTPSIQEESRNLGHCIQ</sequence>
<gene>
    <name evidence="1" type="ORF">MENTE1834_LOCUS23975</name>
</gene>
<dbReference type="Proteomes" id="UP001497535">
    <property type="component" value="Unassembled WGS sequence"/>
</dbReference>
<evidence type="ECO:0000313" key="1">
    <source>
        <dbReference type="EMBL" id="CAK5077083.1"/>
    </source>
</evidence>
<protein>
    <submittedName>
        <fullName evidence="1">Uncharacterized protein</fullName>
    </submittedName>
</protein>
<evidence type="ECO:0000313" key="2">
    <source>
        <dbReference type="Proteomes" id="UP001497535"/>
    </source>
</evidence>
<accession>A0ACB0ZDT6</accession>
<comment type="caution">
    <text evidence="1">The sequence shown here is derived from an EMBL/GenBank/DDBJ whole genome shotgun (WGS) entry which is preliminary data.</text>
</comment>
<organism evidence="1 2">
    <name type="scientific">Meloidogyne enterolobii</name>
    <name type="common">Root-knot nematode worm</name>
    <name type="synonym">Meloidogyne mayaguensis</name>
    <dbReference type="NCBI Taxonomy" id="390850"/>
    <lineage>
        <taxon>Eukaryota</taxon>
        <taxon>Metazoa</taxon>
        <taxon>Ecdysozoa</taxon>
        <taxon>Nematoda</taxon>
        <taxon>Chromadorea</taxon>
        <taxon>Rhabditida</taxon>
        <taxon>Tylenchina</taxon>
        <taxon>Tylenchomorpha</taxon>
        <taxon>Tylenchoidea</taxon>
        <taxon>Meloidogynidae</taxon>
        <taxon>Meloidogyninae</taxon>
        <taxon>Meloidogyne</taxon>
    </lineage>
</organism>
<dbReference type="EMBL" id="CAVMJV010000031">
    <property type="protein sequence ID" value="CAK5077083.1"/>
    <property type="molecule type" value="Genomic_DNA"/>
</dbReference>
<proteinExistence type="predicted"/>
<name>A0ACB0ZDT6_MELEN</name>
<keyword evidence="2" id="KW-1185">Reference proteome</keyword>
<reference evidence="1" key="1">
    <citation type="submission" date="2023-11" db="EMBL/GenBank/DDBJ databases">
        <authorList>
            <person name="Poullet M."/>
        </authorList>
    </citation>
    <scope>NUCLEOTIDE SEQUENCE</scope>
    <source>
        <strain evidence="1">E1834</strain>
    </source>
</reference>